<dbReference type="FunFam" id="3.30.160.60:FF:001498">
    <property type="entry name" value="Zinc finger protein 404"/>
    <property type="match status" value="1"/>
</dbReference>
<feature type="domain" description="C2H2-type" evidence="13">
    <location>
        <begin position="332"/>
        <end position="359"/>
    </location>
</feature>
<keyword evidence="6" id="KW-0862">Zinc</keyword>
<dbReference type="InterPro" id="IPR013087">
    <property type="entry name" value="Znf_C2H2_type"/>
</dbReference>
<organism evidence="14 15">
    <name type="scientific">Callosobruchus maculatus</name>
    <name type="common">Southern cowpea weevil</name>
    <name type="synonym">Pulse bruchid</name>
    <dbReference type="NCBI Taxonomy" id="64391"/>
    <lineage>
        <taxon>Eukaryota</taxon>
        <taxon>Metazoa</taxon>
        <taxon>Ecdysozoa</taxon>
        <taxon>Arthropoda</taxon>
        <taxon>Hexapoda</taxon>
        <taxon>Insecta</taxon>
        <taxon>Pterygota</taxon>
        <taxon>Neoptera</taxon>
        <taxon>Endopterygota</taxon>
        <taxon>Coleoptera</taxon>
        <taxon>Polyphaga</taxon>
        <taxon>Cucujiformia</taxon>
        <taxon>Chrysomeloidea</taxon>
        <taxon>Chrysomelidae</taxon>
        <taxon>Bruchinae</taxon>
        <taxon>Bruchini</taxon>
        <taxon>Callosobruchus</taxon>
    </lineage>
</organism>
<evidence type="ECO:0000256" key="1">
    <source>
        <dbReference type="ARBA" id="ARBA00004123"/>
    </source>
</evidence>
<keyword evidence="9" id="KW-0804">Transcription</keyword>
<dbReference type="InterPro" id="IPR036236">
    <property type="entry name" value="Znf_C2H2_sf"/>
</dbReference>
<keyword evidence="5 11" id="KW-0863">Zinc-finger</keyword>
<feature type="domain" description="C2H2-type" evidence="13">
    <location>
        <begin position="388"/>
        <end position="415"/>
    </location>
</feature>
<dbReference type="GO" id="GO:0005634">
    <property type="term" value="C:nucleus"/>
    <property type="evidence" value="ECO:0007669"/>
    <property type="project" value="UniProtKB-SubCell"/>
</dbReference>
<evidence type="ECO:0000256" key="10">
    <source>
        <dbReference type="ARBA" id="ARBA00023242"/>
    </source>
</evidence>
<evidence type="ECO:0000256" key="4">
    <source>
        <dbReference type="ARBA" id="ARBA00022737"/>
    </source>
</evidence>
<dbReference type="Pfam" id="PF13894">
    <property type="entry name" value="zf-C2H2_4"/>
    <property type="match status" value="1"/>
</dbReference>
<name>A0A653BU21_CALMS</name>
<reference evidence="14 15" key="1">
    <citation type="submission" date="2019-01" db="EMBL/GenBank/DDBJ databases">
        <authorList>
            <person name="Sayadi A."/>
        </authorList>
    </citation>
    <scope>NUCLEOTIDE SEQUENCE [LARGE SCALE GENOMIC DNA]</scope>
</reference>
<keyword evidence="10" id="KW-0539">Nucleus</keyword>
<keyword evidence="15" id="KW-1185">Reference proteome</keyword>
<feature type="domain" description="C2H2-type" evidence="13">
    <location>
        <begin position="360"/>
        <end position="387"/>
    </location>
</feature>
<evidence type="ECO:0000256" key="7">
    <source>
        <dbReference type="ARBA" id="ARBA00023015"/>
    </source>
</evidence>
<dbReference type="FunFam" id="3.30.160.60:FF:001119">
    <property type="entry name" value="zinc finger protein 408"/>
    <property type="match status" value="1"/>
</dbReference>
<keyword evidence="3" id="KW-0479">Metal-binding</keyword>
<dbReference type="InterPro" id="IPR050752">
    <property type="entry name" value="C2H2-ZF_domain"/>
</dbReference>
<evidence type="ECO:0000256" key="9">
    <source>
        <dbReference type="ARBA" id="ARBA00023163"/>
    </source>
</evidence>
<dbReference type="PROSITE" id="PS50157">
    <property type="entry name" value="ZINC_FINGER_C2H2_2"/>
    <property type="match status" value="7"/>
</dbReference>
<gene>
    <name evidence="14" type="ORF">CALMAC_LOCUS3768</name>
</gene>
<dbReference type="FunFam" id="3.30.160.60:FF:002343">
    <property type="entry name" value="Zinc finger protein 33A"/>
    <property type="match status" value="1"/>
</dbReference>
<feature type="region of interest" description="Disordered" evidence="12">
    <location>
        <begin position="127"/>
        <end position="170"/>
    </location>
</feature>
<dbReference type="GO" id="GO:0000981">
    <property type="term" value="F:DNA-binding transcription factor activity, RNA polymerase II-specific"/>
    <property type="evidence" value="ECO:0007669"/>
    <property type="project" value="TreeGrafter"/>
</dbReference>
<keyword evidence="4" id="KW-0677">Repeat</keyword>
<feature type="compositionally biased region" description="Basic residues" evidence="12">
    <location>
        <begin position="159"/>
        <end position="170"/>
    </location>
</feature>
<evidence type="ECO:0000256" key="8">
    <source>
        <dbReference type="ARBA" id="ARBA00023125"/>
    </source>
</evidence>
<feature type="domain" description="C2H2-type" evidence="13">
    <location>
        <begin position="25"/>
        <end position="52"/>
    </location>
</feature>
<sequence>MLVTCILRASLKKEHVRVHTGEKPYICKFCGRGFTQRTPLRTYEKTHLRDELACSVCGLSGTCVHRKLKQMTLIREEVPPCVICGSLMPCSHVPRLDRGYVNPCACPICGEVGPCMHLPIKLQEKSQGRGDISKCKPPTAKTRRPRKKKDPAKVPAKPKSTKPRKKRVHVAHPPPIKLEDPIHCDNCSDSYFSHVEFAFHSIKHSEDGKYTCHVCNSYRNAKKHSIEMHVRAHEGSTKYKCEICGKAFTINTYAIEHKYFHTGEKPFQCEICGKHFMFSRQLGSHRRTSHYEILTGSPLVKYDCDICKKHYESAFGLRRHKLTIHNDVDLSVICEICGKRISTKEKLKFHMRTHTGVKPYPCEICGKCFSKKHQMIEHTRVHTGEKPYICSHCGRGFSQRTPLVLHIRTHTGERPNLCRFCGNGFISKTALESHMKNCLPPFLVGGNLVSQLSQIPPLAPLSRLSQPSQLPQSPNLPQPAQSPQLARLPQSN</sequence>
<dbReference type="FunFam" id="3.30.160.60:FF:000446">
    <property type="entry name" value="Zinc finger protein"/>
    <property type="match status" value="1"/>
</dbReference>
<comment type="similarity">
    <text evidence="2">Belongs to the krueppel C2H2-type zinc-finger protein family.</text>
</comment>
<dbReference type="SMART" id="SM00355">
    <property type="entry name" value="ZnF_C2H2"/>
    <property type="match status" value="10"/>
</dbReference>
<keyword evidence="7" id="KW-0805">Transcription regulation</keyword>
<feature type="domain" description="C2H2-type" evidence="13">
    <location>
        <begin position="302"/>
        <end position="325"/>
    </location>
</feature>
<dbReference type="EMBL" id="CAACVG010005267">
    <property type="protein sequence ID" value="VEN39102.1"/>
    <property type="molecule type" value="Genomic_DNA"/>
</dbReference>
<dbReference type="PANTHER" id="PTHR24384:SF189">
    <property type="entry name" value="C2H2-TYPE DOMAIN-CONTAINING PROTEIN-RELATED"/>
    <property type="match status" value="1"/>
</dbReference>
<feature type="compositionally biased region" description="Basic residues" evidence="12">
    <location>
        <begin position="141"/>
        <end position="150"/>
    </location>
</feature>
<dbReference type="FunFam" id="3.30.160.60:FF:000671">
    <property type="entry name" value="Zinc finger protein 26"/>
    <property type="match status" value="1"/>
</dbReference>
<dbReference type="PANTHER" id="PTHR24384">
    <property type="entry name" value="FINGER PUTATIVE TRANSCRIPTION FACTOR FAMILY-RELATED"/>
    <property type="match status" value="1"/>
</dbReference>
<evidence type="ECO:0000256" key="5">
    <source>
        <dbReference type="ARBA" id="ARBA00022771"/>
    </source>
</evidence>
<dbReference type="GO" id="GO:0000978">
    <property type="term" value="F:RNA polymerase II cis-regulatory region sequence-specific DNA binding"/>
    <property type="evidence" value="ECO:0007669"/>
    <property type="project" value="TreeGrafter"/>
</dbReference>
<dbReference type="PROSITE" id="PS00028">
    <property type="entry name" value="ZINC_FINGER_C2H2_1"/>
    <property type="match status" value="7"/>
</dbReference>
<protein>
    <recommendedName>
        <fullName evidence="13">C2H2-type domain-containing protein</fullName>
    </recommendedName>
</protein>
<accession>A0A653BU21</accession>
<feature type="domain" description="C2H2-type" evidence="13">
    <location>
        <begin position="267"/>
        <end position="290"/>
    </location>
</feature>
<dbReference type="OrthoDB" id="1095242at2759"/>
<evidence type="ECO:0000256" key="6">
    <source>
        <dbReference type="ARBA" id="ARBA00022833"/>
    </source>
</evidence>
<dbReference type="AlphaFoldDB" id="A0A653BU21"/>
<dbReference type="Pfam" id="PF00096">
    <property type="entry name" value="zf-C2H2"/>
    <property type="match status" value="4"/>
</dbReference>
<evidence type="ECO:0000256" key="3">
    <source>
        <dbReference type="ARBA" id="ARBA00022723"/>
    </source>
</evidence>
<proteinExistence type="inferred from homology"/>
<evidence type="ECO:0000256" key="12">
    <source>
        <dbReference type="SAM" id="MobiDB-lite"/>
    </source>
</evidence>
<dbReference type="Proteomes" id="UP000410492">
    <property type="component" value="Unassembled WGS sequence"/>
</dbReference>
<comment type="subcellular location">
    <subcellularLocation>
        <location evidence="1">Nucleus</location>
    </subcellularLocation>
</comment>
<dbReference type="Gene3D" id="3.30.160.60">
    <property type="entry name" value="Classic Zinc Finger"/>
    <property type="match status" value="8"/>
</dbReference>
<feature type="region of interest" description="Disordered" evidence="12">
    <location>
        <begin position="460"/>
        <end position="492"/>
    </location>
</feature>
<evidence type="ECO:0000313" key="15">
    <source>
        <dbReference type="Proteomes" id="UP000410492"/>
    </source>
</evidence>
<evidence type="ECO:0000259" key="13">
    <source>
        <dbReference type="PROSITE" id="PS50157"/>
    </source>
</evidence>
<keyword evidence="8" id="KW-0238">DNA-binding</keyword>
<dbReference type="SUPFAM" id="SSF57667">
    <property type="entry name" value="beta-beta-alpha zinc fingers"/>
    <property type="match status" value="5"/>
</dbReference>
<evidence type="ECO:0000313" key="14">
    <source>
        <dbReference type="EMBL" id="VEN39102.1"/>
    </source>
</evidence>
<feature type="domain" description="C2H2-type" evidence="13">
    <location>
        <begin position="239"/>
        <end position="266"/>
    </location>
</feature>
<evidence type="ECO:0000256" key="11">
    <source>
        <dbReference type="PROSITE-ProRule" id="PRU00042"/>
    </source>
</evidence>
<dbReference type="GO" id="GO:0008270">
    <property type="term" value="F:zinc ion binding"/>
    <property type="evidence" value="ECO:0007669"/>
    <property type="project" value="UniProtKB-KW"/>
</dbReference>
<evidence type="ECO:0000256" key="2">
    <source>
        <dbReference type="ARBA" id="ARBA00006991"/>
    </source>
</evidence>